<organism evidence="1 2">
    <name type="scientific">Zhihengliuella alba</name>
    <dbReference type="NCBI Taxonomy" id="547018"/>
    <lineage>
        <taxon>Bacteria</taxon>
        <taxon>Bacillati</taxon>
        <taxon>Actinomycetota</taxon>
        <taxon>Actinomycetes</taxon>
        <taxon>Micrococcales</taxon>
        <taxon>Micrococcaceae</taxon>
        <taxon>Zhihengliuella</taxon>
    </lineage>
</organism>
<proteinExistence type="predicted"/>
<accession>A0ABP7DYJ1</accession>
<keyword evidence="2" id="KW-1185">Reference proteome</keyword>
<gene>
    <name evidence="1" type="primary">thiS</name>
    <name evidence="1" type="ORF">GCM10022377_24280</name>
</gene>
<dbReference type="Gene3D" id="3.10.20.30">
    <property type="match status" value="1"/>
</dbReference>
<dbReference type="InterPro" id="IPR003749">
    <property type="entry name" value="ThiS/MoaD-like"/>
</dbReference>
<dbReference type="Proteomes" id="UP001501536">
    <property type="component" value="Unassembled WGS sequence"/>
</dbReference>
<dbReference type="SUPFAM" id="SSF54285">
    <property type="entry name" value="MoaD/ThiS"/>
    <property type="match status" value="1"/>
</dbReference>
<protein>
    <submittedName>
        <fullName evidence="1">Sulfur carrier protein ThiS</fullName>
    </submittedName>
</protein>
<dbReference type="InterPro" id="IPR010035">
    <property type="entry name" value="Thi_S"/>
</dbReference>
<evidence type="ECO:0000313" key="1">
    <source>
        <dbReference type="EMBL" id="GAA3709760.1"/>
    </source>
</evidence>
<dbReference type="InterPro" id="IPR012675">
    <property type="entry name" value="Beta-grasp_dom_sf"/>
</dbReference>
<dbReference type="NCBIfam" id="TIGR01683">
    <property type="entry name" value="thiS"/>
    <property type="match status" value="1"/>
</dbReference>
<name>A0ABP7DYJ1_9MICC</name>
<reference evidence="2" key="1">
    <citation type="journal article" date="2019" name="Int. J. Syst. Evol. Microbiol.">
        <title>The Global Catalogue of Microorganisms (GCM) 10K type strain sequencing project: providing services to taxonomists for standard genome sequencing and annotation.</title>
        <authorList>
            <consortium name="The Broad Institute Genomics Platform"/>
            <consortium name="The Broad Institute Genome Sequencing Center for Infectious Disease"/>
            <person name="Wu L."/>
            <person name="Ma J."/>
        </authorList>
    </citation>
    <scope>NUCLEOTIDE SEQUENCE [LARGE SCALE GENOMIC DNA]</scope>
    <source>
        <strain evidence="2">JCM 16961</strain>
    </source>
</reference>
<evidence type="ECO:0000313" key="2">
    <source>
        <dbReference type="Proteomes" id="UP001501536"/>
    </source>
</evidence>
<dbReference type="RefSeq" id="WP_344885021.1">
    <property type="nucleotide sequence ID" value="NZ_BAABCJ010000006.1"/>
</dbReference>
<dbReference type="Pfam" id="PF02597">
    <property type="entry name" value="ThiS"/>
    <property type="match status" value="1"/>
</dbReference>
<dbReference type="EMBL" id="BAABCJ010000006">
    <property type="protein sequence ID" value="GAA3709760.1"/>
    <property type="molecule type" value="Genomic_DNA"/>
</dbReference>
<sequence>MNVSINGRPAVLDDGATLRDVVALTIGRELDDAGSPRDGRRLGVAVAVDAGVVPRSSWSRTAVVDGTDIEILTAVQGG</sequence>
<comment type="caution">
    <text evidence="1">The sequence shown here is derived from an EMBL/GenBank/DDBJ whole genome shotgun (WGS) entry which is preliminary data.</text>
</comment>
<dbReference type="InterPro" id="IPR016155">
    <property type="entry name" value="Mopterin_synth/thiamin_S_b"/>
</dbReference>